<sequence length="359" mass="39927">MDHVLNKIKIGRNTSVAVIGGGLTSAQVTCAAINSKISKVYHLMRGPMKVKHFDADLSWVGKYRNFQQAAFWGAESDEERFEMITEARGGGNFTPEYKKLVLDLVKTGQVDMFENIEVVDAEWDKNIDMWKLKTEPSVEGLCVDHIVYATGAQADFMSIPALQSLREMAPIKSVNGLPCITNDLQWNEDIPFFFSGRFAGLRLGPFAANLEGARTGAERIAGRLAELCEGERSDSEPAGKRIDLLIYSEKHQAIRGCGIAFSVPKLPVTWTVTWCCPNIRTSAQVPGGSIDGKDMDCVSAEIRNEDEFPRRIKKNLMRMRPVLTLISYIASTKRTTVKDPMYRISGGLRLSCDILQPLD</sequence>
<dbReference type="Gene3D" id="3.50.50.60">
    <property type="entry name" value="FAD/NAD(P)-binding domain"/>
    <property type="match status" value="1"/>
</dbReference>
<reference evidence="1 2" key="1">
    <citation type="journal article" date="2012" name="Eukaryot. Cell">
        <title>Genome sequence of the fungus Glarea lozoyensis: the first genome sequence of a species from the Helotiaceae family.</title>
        <authorList>
            <person name="Youssar L."/>
            <person name="Gruening B.A."/>
            <person name="Erxleben A."/>
            <person name="Guenther S."/>
            <person name="Huettel W."/>
        </authorList>
    </citation>
    <scope>NUCLEOTIDE SEQUENCE [LARGE SCALE GENOMIC DNA]</scope>
    <source>
        <strain evidence="2">ATCC 74030 / MF5533</strain>
    </source>
</reference>
<comment type="caution">
    <text evidence="1">The sequence shown here is derived from an EMBL/GenBank/DDBJ whole genome shotgun (WGS) entry which is preliminary data.</text>
</comment>
<dbReference type="HOGENOM" id="CLU_771725_0_0_1"/>
<dbReference type="PANTHER" id="PTHR38663:SF1">
    <property type="entry name" value="L-ORNITHINE N(5)-MONOOXYGENASE"/>
    <property type="match status" value="1"/>
</dbReference>
<evidence type="ECO:0008006" key="3">
    <source>
        <dbReference type="Google" id="ProtNLM"/>
    </source>
</evidence>
<organism evidence="1 2">
    <name type="scientific">Glarea lozoyensis (strain ATCC 74030 / MF5533)</name>
    <dbReference type="NCBI Taxonomy" id="1104152"/>
    <lineage>
        <taxon>Eukaryota</taxon>
        <taxon>Fungi</taxon>
        <taxon>Dikarya</taxon>
        <taxon>Ascomycota</taxon>
        <taxon>Pezizomycotina</taxon>
        <taxon>Leotiomycetes</taxon>
        <taxon>Helotiales</taxon>
        <taxon>Helotiaceae</taxon>
        <taxon>Glarea</taxon>
    </lineage>
</organism>
<dbReference type="InterPro" id="IPR036188">
    <property type="entry name" value="FAD/NAD-bd_sf"/>
</dbReference>
<evidence type="ECO:0000313" key="1">
    <source>
        <dbReference type="EMBL" id="EHK98160.1"/>
    </source>
</evidence>
<dbReference type="AlphaFoldDB" id="H0ETK4"/>
<name>H0ETK4_GLAL7</name>
<dbReference type="OrthoDB" id="76038at2759"/>
<proteinExistence type="predicted"/>
<protein>
    <recommendedName>
        <fullName evidence="3">L-ornithine N(5)-monooxygenase</fullName>
    </recommendedName>
</protein>
<accession>H0ETK4</accession>
<evidence type="ECO:0000313" key="2">
    <source>
        <dbReference type="Proteomes" id="UP000005446"/>
    </source>
</evidence>
<dbReference type="PANTHER" id="PTHR38663">
    <property type="match status" value="1"/>
</dbReference>
<keyword evidence="2" id="KW-1185">Reference proteome</keyword>
<dbReference type="Proteomes" id="UP000005446">
    <property type="component" value="Unassembled WGS sequence"/>
</dbReference>
<dbReference type="InParanoid" id="H0ETK4"/>
<gene>
    <name evidence="1" type="ORF">M7I_6068</name>
</gene>
<dbReference type="SUPFAM" id="SSF51905">
    <property type="entry name" value="FAD/NAD(P)-binding domain"/>
    <property type="match status" value="1"/>
</dbReference>
<dbReference type="EMBL" id="AGUE01000164">
    <property type="protein sequence ID" value="EHK98160.1"/>
    <property type="molecule type" value="Genomic_DNA"/>
</dbReference>